<accession>A0A2M7W201</accession>
<dbReference type="GO" id="GO:0005524">
    <property type="term" value="F:ATP binding"/>
    <property type="evidence" value="ECO:0007669"/>
    <property type="project" value="InterPro"/>
</dbReference>
<sequence length="321" mass="36522">MKLHNQVILHNPFAVSSTKFDEKQDFTARHGEFPKRVESEDGRYSFNPQEIRQGENGHVYRGFDNQLQRPVALKVVDDYGNDQAVIRVARGLASIEDPGVMKVQEIVFFTLHGYKRIGVIYEWLEEPTITEFAAPTNRFYIEAFLSVAITLDRIHKQGWVHNDVAPDNIVIALNNGALRTVLSDWDISNMASDKRTDYRNAYASPHAVTSNVFIPEDDNWSLLASFYNILSGKVPFRDRSKSPDTYNKLEQNIHMVQALGLETTRKLDEFFHKHLCDDIKNLCNAEQLILELAAILPPDYLDKKSPKATSSAPSSTTPQKK</sequence>
<evidence type="ECO:0000256" key="1">
    <source>
        <dbReference type="SAM" id="MobiDB-lite"/>
    </source>
</evidence>
<reference evidence="4" key="1">
    <citation type="submission" date="2017-09" db="EMBL/GenBank/DDBJ databases">
        <title>Depth-based differentiation of microbial function through sediment-hosted aquifers and enrichment of novel symbionts in the deep terrestrial subsurface.</title>
        <authorList>
            <person name="Probst A.J."/>
            <person name="Ladd B."/>
            <person name="Jarett J.K."/>
            <person name="Geller-Mcgrath D.E."/>
            <person name="Sieber C.M.K."/>
            <person name="Emerson J.B."/>
            <person name="Anantharaman K."/>
            <person name="Thomas B.C."/>
            <person name="Malmstrom R."/>
            <person name="Stieglmeier M."/>
            <person name="Klingl A."/>
            <person name="Woyke T."/>
            <person name="Ryan C.M."/>
            <person name="Banfield J.F."/>
        </authorList>
    </citation>
    <scope>NUCLEOTIDE SEQUENCE [LARGE SCALE GENOMIC DNA]</scope>
</reference>
<dbReference type="PANTHER" id="PTHR44167">
    <property type="entry name" value="OVARIAN-SPECIFIC SERINE/THREONINE-PROTEIN KINASE LOK-RELATED"/>
    <property type="match status" value="1"/>
</dbReference>
<dbReference type="Pfam" id="PF00069">
    <property type="entry name" value="Pkinase"/>
    <property type="match status" value="1"/>
</dbReference>
<dbReference type="InterPro" id="IPR000719">
    <property type="entry name" value="Prot_kinase_dom"/>
</dbReference>
<evidence type="ECO:0000313" key="3">
    <source>
        <dbReference type="EMBL" id="PJA14086.1"/>
    </source>
</evidence>
<dbReference type="InterPro" id="IPR011009">
    <property type="entry name" value="Kinase-like_dom_sf"/>
</dbReference>
<feature type="region of interest" description="Disordered" evidence="1">
    <location>
        <begin position="301"/>
        <end position="321"/>
    </location>
</feature>
<organism evidence="3 4">
    <name type="scientific">Candidatus Dojkabacteria bacterium CG_4_10_14_0_2_um_filter_Dojkabacteria_WS6_41_15</name>
    <dbReference type="NCBI Taxonomy" id="2014249"/>
    <lineage>
        <taxon>Bacteria</taxon>
        <taxon>Candidatus Dojkabacteria</taxon>
    </lineage>
</organism>
<dbReference type="GO" id="GO:0005737">
    <property type="term" value="C:cytoplasm"/>
    <property type="evidence" value="ECO:0007669"/>
    <property type="project" value="TreeGrafter"/>
</dbReference>
<name>A0A2M7W201_9BACT</name>
<evidence type="ECO:0000313" key="4">
    <source>
        <dbReference type="Proteomes" id="UP000228952"/>
    </source>
</evidence>
<dbReference type="PROSITE" id="PS50011">
    <property type="entry name" value="PROTEIN_KINASE_DOM"/>
    <property type="match status" value="1"/>
</dbReference>
<comment type="caution">
    <text evidence="3">The sequence shown here is derived from an EMBL/GenBank/DDBJ whole genome shotgun (WGS) entry which is preliminary data.</text>
</comment>
<proteinExistence type="predicted"/>
<dbReference type="AlphaFoldDB" id="A0A2M7W201"/>
<dbReference type="Gene3D" id="1.10.510.10">
    <property type="entry name" value="Transferase(Phosphotransferase) domain 1"/>
    <property type="match status" value="1"/>
</dbReference>
<dbReference type="SMART" id="SM00220">
    <property type="entry name" value="S_TKc"/>
    <property type="match status" value="1"/>
</dbReference>
<dbReference type="Proteomes" id="UP000228952">
    <property type="component" value="Unassembled WGS sequence"/>
</dbReference>
<dbReference type="PANTHER" id="PTHR44167:SF24">
    <property type="entry name" value="SERINE_THREONINE-PROTEIN KINASE CHK2"/>
    <property type="match status" value="1"/>
</dbReference>
<dbReference type="EMBL" id="PFQB01000062">
    <property type="protein sequence ID" value="PJA14086.1"/>
    <property type="molecule type" value="Genomic_DNA"/>
</dbReference>
<evidence type="ECO:0000259" key="2">
    <source>
        <dbReference type="PROSITE" id="PS50011"/>
    </source>
</evidence>
<gene>
    <name evidence="3" type="ORF">COX64_02450</name>
</gene>
<feature type="compositionally biased region" description="Low complexity" evidence="1">
    <location>
        <begin position="307"/>
        <end position="321"/>
    </location>
</feature>
<dbReference type="SUPFAM" id="SSF56112">
    <property type="entry name" value="Protein kinase-like (PK-like)"/>
    <property type="match status" value="1"/>
</dbReference>
<feature type="domain" description="Protein kinase" evidence="2">
    <location>
        <begin position="45"/>
        <end position="296"/>
    </location>
</feature>
<dbReference type="Gene3D" id="3.30.200.20">
    <property type="entry name" value="Phosphorylase Kinase, domain 1"/>
    <property type="match status" value="1"/>
</dbReference>
<dbReference type="GO" id="GO:0004674">
    <property type="term" value="F:protein serine/threonine kinase activity"/>
    <property type="evidence" value="ECO:0007669"/>
    <property type="project" value="TreeGrafter"/>
</dbReference>
<protein>
    <recommendedName>
        <fullName evidence="2">Protein kinase domain-containing protein</fullName>
    </recommendedName>
</protein>